<dbReference type="PANTHER" id="PTHR43712">
    <property type="entry name" value="PUTATIVE (AFU_ORTHOLOGUE AFUA_4G14580)-RELATED"/>
    <property type="match status" value="1"/>
</dbReference>
<organism evidence="1 2">
    <name type="scientific">Aspergillus homomorphus (strain CBS 101889)</name>
    <dbReference type="NCBI Taxonomy" id="1450537"/>
    <lineage>
        <taxon>Eukaryota</taxon>
        <taxon>Fungi</taxon>
        <taxon>Dikarya</taxon>
        <taxon>Ascomycota</taxon>
        <taxon>Pezizomycotina</taxon>
        <taxon>Eurotiomycetes</taxon>
        <taxon>Eurotiomycetidae</taxon>
        <taxon>Eurotiales</taxon>
        <taxon>Aspergillaceae</taxon>
        <taxon>Aspergillus</taxon>
        <taxon>Aspergillus subgen. Circumdati</taxon>
    </lineage>
</organism>
<protein>
    <submittedName>
        <fullName evidence="1">Uncharacterized protein</fullName>
    </submittedName>
</protein>
<proteinExistence type="predicted"/>
<dbReference type="OrthoDB" id="1535081at2759"/>
<dbReference type="VEuPathDB" id="FungiDB:BO97DRAFT_355520"/>
<name>A0A395HJT1_ASPHC</name>
<dbReference type="EMBL" id="KZ824324">
    <property type="protein sequence ID" value="RAL07779.1"/>
    <property type="molecule type" value="Genomic_DNA"/>
</dbReference>
<gene>
    <name evidence="1" type="ORF">BO97DRAFT_355520</name>
</gene>
<dbReference type="Proteomes" id="UP000248961">
    <property type="component" value="Unassembled WGS sequence"/>
</dbReference>
<evidence type="ECO:0000313" key="2">
    <source>
        <dbReference type="Proteomes" id="UP000248961"/>
    </source>
</evidence>
<dbReference type="AlphaFoldDB" id="A0A395HJT1"/>
<sequence length="111" mass="13039">PLHGADVYLLSHIIMDHPLSTCIAILQYIIKVMKSDHSRILSHDFLDPEKEEYISRFLNKLDFHIIASLNCFSNFLKDWLEVFHSADPVLQLKRIFKRSKNSVVFELILEE</sequence>
<reference evidence="1 2" key="1">
    <citation type="submission" date="2018-02" db="EMBL/GenBank/DDBJ databases">
        <title>The genomes of Aspergillus section Nigri reveals drivers in fungal speciation.</title>
        <authorList>
            <consortium name="DOE Joint Genome Institute"/>
            <person name="Vesth T.C."/>
            <person name="Nybo J."/>
            <person name="Theobald S."/>
            <person name="Brandl J."/>
            <person name="Frisvad J.C."/>
            <person name="Nielsen K.F."/>
            <person name="Lyhne E.K."/>
            <person name="Kogle M.E."/>
            <person name="Kuo A."/>
            <person name="Riley R."/>
            <person name="Clum A."/>
            <person name="Nolan M."/>
            <person name="Lipzen A."/>
            <person name="Salamov A."/>
            <person name="Henrissat B."/>
            <person name="Wiebenga A."/>
            <person name="De vries R.P."/>
            <person name="Grigoriev I.V."/>
            <person name="Mortensen U.H."/>
            <person name="Andersen M.R."/>
            <person name="Baker S.E."/>
        </authorList>
    </citation>
    <scope>NUCLEOTIDE SEQUENCE [LARGE SCALE GENOMIC DNA]</scope>
    <source>
        <strain evidence="1 2">CBS 101889</strain>
    </source>
</reference>
<dbReference type="Gene3D" id="3.40.50.150">
    <property type="entry name" value="Vaccinia Virus protein VP39"/>
    <property type="match status" value="1"/>
</dbReference>
<dbReference type="InterPro" id="IPR029063">
    <property type="entry name" value="SAM-dependent_MTases_sf"/>
</dbReference>
<accession>A0A395HJT1</accession>
<dbReference type="PANTHER" id="PTHR43712:SF5">
    <property type="entry name" value="O-METHYLTRANSFERASE ASQN-RELATED"/>
    <property type="match status" value="1"/>
</dbReference>
<keyword evidence="2" id="KW-1185">Reference proteome</keyword>
<dbReference type="GeneID" id="37196429"/>
<dbReference type="GO" id="GO:0008168">
    <property type="term" value="F:methyltransferase activity"/>
    <property type="evidence" value="ECO:0007669"/>
    <property type="project" value="InterPro"/>
</dbReference>
<dbReference type="InterPro" id="IPR016461">
    <property type="entry name" value="COMT-like"/>
</dbReference>
<evidence type="ECO:0000313" key="1">
    <source>
        <dbReference type="EMBL" id="RAL07779.1"/>
    </source>
</evidence>
<dbReference type="PROSITE" id="PS51683">
    <property type="entry name" value="SAM_OMT_II"/>
    <property type="match status" value="1"/>
</dbReference>
<feature type="non-terminal residue" evidence="1">
    <location>
        <position position="1"/>
    </location>
</feature>
<dbReference type="RefSeq" id="XP_025546933.1">
    <property type="nucleotide sequence ID" value="XM_025692140.1"/>
</dbReference>